<sequence>MNKLFITFLLCLPLFSWAGKDGNIKVLKKGDVCPKFVFKDVDGEKMSLEQFKGKYVVIDVWASWCQPCKQEFPNLKKLEEKYKDKNIVFVSISSDAQERRWRFELGFLRERLELQWWIVGNENFMRAFEIAALPRMILLDKEGRIAELKLPKPSDPKFEKILKKLRGL</sequence>
<reference evidence="3 5" key="2">
    <citation type="submission" date="2020-03" db="EMBL/GenBank/DDBJ databases">
        <title>Genomic Encyclopedia of Type Strains, Phase IV (KMG-IV): sequencing the most valuable type-strain genomes for metagenomic binning, comparative biology and taxonomic classification.</title>
        <authorList>
            <person name="Goeker M."/>
        </authorList>
    </citation>
    <scope>NUCLEOTIDE SEQUENCE [LARGE SCALE GENOMIC DNA]</scope>
    <source>
        <strain evidence="3 5">DSM 105722</strain>
    </source>
</reference>
<dbReference type="PANTHER" id="PTHR42852">
    <property type="entry name" value="THIOL:DISULFIDE INTERCHANGE PROTEIN DSBE"/>
    <property type="match status" value="1"/>
</dbReference>
<dbReference type="GO" id="GO:0016853">
    <property type="term" value="F:isomerase activity"/>
    <property type="evidence" value="ECO:0007669"/>
    <property type="project" value="UniProtKB-KW"/>
</dbReference>
<evidence type="ECO:0000256" key="1">
    <source>
        <dbReference type="SAM" id="SignalP"/>
    </source>
</evidence>
<dbReference type="EMBL" id="JAATLI010000010">
    <property type="protein sequence ID" value="NJC19372.1"/>
    <property type="molecule type" value="Genomic_DNA"/>
</dbReference>
<evidence type="ECO:0000313" key="6">
    <source>
        <dbReference type="Proteomes" id="UP001302374"/>
    </source>
</evidence>
<feature type="chain" id="PRO_5030983432" evidence="1">
    <location>
        <begin position="19"/>
        <end position="168"/>
    </location>
</feature>
<feature type="domain" description="Thioredoxin" evidence="2">
    <location>
        <begin position="27"/>
        <end position="168"/>
    </location>
</feature>
<dbReference type="GO" id="GO:0016491">
    <property type="term" value="F:oxidoreductase activity"/>
    <property type="evidence" value="ECO:0007669"/>
    <property type="project" value="InterPro"/>
</dbReference>
<protein>
    <submittedName>
        <fullName evidence="3">Thiol-disulfide isomerase/thioredoxin</fullName>
    </submittedName>
    <submittedName>
        <fullName evidence="4">TlpA family protein disulfide reductase</fullName>
    </submittedName>
</protein>
<dbReference type="Proteomes" id="UP001302374">
    <property type="component" value="Chromosome"/>
</dbReference>
<evidence type="ECO:0000313" key="4">
    <source>
        <dbReference type="EMBL" id="WOF14149.1"/>
    </source>
</evidence>
<dbReference type="GeneID" id="86893357"/>
<evidence type="ECO:0000313" key="3">
    <source>
        <dbReference type="EMBL" id="NJC19372.1"/>
    </source>
</evidence>
<keyword evidence="3" id="KW-0413">Isomerase</keyword>
<organism evidence="3 5">
    <name type="scientific">Butyricimonas paravirosa</name>
    <dbReference type="NCBI Taxonomy" id="1472417"/>
    <lineage>
        <taxon>Bacteria</taxon>
        <taxon>Pseudomonadati</taxon>
        <taxon>Bacteroidota</taxon>
        <taxon>Bacteroidia</taxon>
        <taxon>Bacteroidales</taxon>
        <taxon>Odoribacteraceae</taxon>
        <taxon>Butyricimonas</taxon>
    </lineage>
</organism>
<dbReference type="EMBL" id="CP043839">
    <property type="protein sequence ID" value="WOF14149.1"/>
    <property type="molecule type" value="Genomic_DNA"/>
</dbReference>
<dbReference type="InterPro" id="IPR036249">
    <property type="entry name" value="Thioredoxin-like_sf"/>
</dbReference>
<gene>
    <name evidence="4" type="ORF">F1644_18640</name>
    <name evidence="3" type="ORF">GGR15_003004</name>
</gene>
<evidence type="ECO:0000313" key="5">
    <source>
        <dbReference type="Proteomes" id="UP000576368"/>
    </source>
</evidence>
<dbReference type="PANTHER" id="PTHR42852:SF17">
    <property type="entry name" value="THIOREDOXIN-LIKE PROTEIN HI_1115"/>
    <property type="match status" value="1"/>
</dbReference>
<reference evidence="4 6" key="1">
    <citation type="submission" date="2019-09" db="EMBL/GenBank/DDBJ databases">
        <title>Butyricimonas paravirosa DSM 105722 (=214-4 = JCM 18677 = CCUG 65563).</title>
        <authorList>
            <person name="Le Roy T."/>
            <person name="Cani P.D."/>
        </authorList>
    </citation>
    <scope>NUCLEOTIDE SEQUENCE [LARGE SCALE GENOMIC DNA]</scope>
    <source>
        <strain evidence="4 6">DSM 105722</strain>
    </source>
</reference>
<evidence type="ECO:0000259" key="2">
    <source>
        <dbReference type="PROSITE" id="PS51352"/>
    </source>
</evidence>
<accession>A0A7X5YDZ3</accession>
<dbReference type="Proteomes" id="UP000576368">
    <property type="component" value="Unassembled WGS sequence"/>
</dbReference>
<feature type="signal peptide" evidence="1">
    <location>
        <begin position="1"/>
        <end position="18"/>
    </location>
</feature>
<proteinExistence type="predicted"/>
<dbReference type="InterPro" id="IPR013740">
    <property type="entry name" value="Redoxin"/>
</dbReference>
<keyword evidence="6" id="KW-1185">Reference proteome</keyword>
<dbReference type="Gene3D" id="3.40.30.10">
    <property type="entry name" value="Glutaredoxin"/>
    <property type="match status" value="1"/>
</dbReference>
<dbReference type="SUPFAM" id="SSF52833">
    <property type="entry name" value="Thioredoxin-like"/>
    <property type="match status" value="1"/>
</dbReference>
<dbReference type="PROSITE" id="PS51352">
    <property type="entry name" value="THIOREDOXIN_2"/>
    <property type="match status" value="1"/>
</dbReference>
<keyword evidence="1" id="KW-0732">Signal</keyword>
<name>A0A7X5YDZ3_9BACT</name>
<dbReference type="InterPro" id="IPR013766">
    <property type="entry name" value="Thioredoxin_domain"/>
</dbReference>
<dbReference type="Pfam" id="PF08534">
    <property type="entry name" value="Redoxin"/>
    <property type="match status" value="1"/>
</dbReference>
<dbReference type="CDD" id="cd02966">
    <property type="entry name" value="TlpA_like_family"/>
    <property type="match status" value="1"/>
</dbReference>
<dbReference type="InterPro" id="IPR050553">
    <property type="entry name" value="Thioredoxin_ResA/DsbE_sf"/>
</dbReference>
<dbReference type="AlphaFoldDB" id="A0A7X5YDZ3"/>
<dbReference type="RefSeq" id="WP_118304872.1">
    <property type="nucleotide sequence ID" value="NZ_BMPA01000010.1"/>
</dbReference>